<keyword evidence="3" id="KW-1185">Reference proteome</keyword>
<accession>A0A8T6R6D9</accession>
<sequence length="161" mass="17705">MSDDGGTTARVVALGRELRRLHERIRECLDDVLAGADPTVALLDVTADPIGRCRTFCTVLDAHHRQEDATLFPWLLARRPDLAAVVVRLEEDHRLVGALLGELATDVTRHAPPEVLARHLEGLDAVLENHFRFEERQLVPVLDALSGDGPGPALGDAFWEP</sequence>
<evidence type="ECO:0000313" key="3">
    <source>
        <dbReference type="Proteomes" id="UP000287866"/>
    </source>
</evidence>
<dbReference type="InterPro" id="IPR012312">
    <property type="entry name" value="Hemerythrin-like"/>
</dbReference>
<comment type="caution">
    <text evidence="2">The sequence shown here is derived from an EMBL/GenBank/DDBJ whole genome shotgun (WGS) entry which is preliminary data.</text>
</comment>
<dbReference type="AlphaFoldDB" id="A0A8T6R6D9"/>
<name>A0A8T6R6D9_9MICO</name>
<dbReference type="RefSeq" id="WP_165566726.1">
    <property type="nucleotide sequence ID" value="NZ_SAYU02000048.1"/>
</dbReference>
<proteinExistence type="predicted"/>
<dbReference type="EMBL" id="SAYU02000048">
    <property type="protein sequence ID" value="NHA69133.1"/>
    <property type="molecule type" value="Genomic_DNA"/>
</dbReference>
<feature type="domain" description="Hemerythrin-like" evidence="1">
    <location>
        <begin position="17"/>
        <end position="142"/>
    </location>
</feature>
<dbReference type="Gene3D" id="1.20.120.520">
    <property type="entry name" value="nmb1532 protein domain like"/>
    <property type="match status" value="1"/>
</dbReference>
<dbReference type="Pfam" id="PF01814">
    <property type="entry name" value="Hemerythrin"/>
    <property type="match status" value="1"/>
</dbReference>
<gene>
    <name evidence="2" type="ORF">EPD83_013890</name>
</gene>
<organism evidence="2 3">
    <name type="scientific">Phycicoccus flavus</name>
    <dbReference type="NCBI Taxonomy" id="2502783"/>
    <lineage>
        <taxon>Bacteria</taxon>
        <taxon>Bacillati</taxon>
        <taxon>Actinomycetota</taxon>
        <taxon>Actinomycetes</taxon>
        <taxon>Micrococcales</taxon>
        <taxon>Intrasporangiaceae</taxon>
        <taxon>Phycicoccus</taxon>
    </lineage>
</organism>
<evidence type="ECO:0000259" key="1">
    <source>
        <dbReference type="Pfam" id="PF01814"/>
    </source>
</evidence>
<protein>
    <submittedName>
        <fullName evidence="2">Hemerythrin domain-containing protein</fullName>
    </submittedName>
</protein>
<evidence type="ECO:0000313" key="2">
    <source>
        <dbReference type="EMBL" id="NHA69133.1"/>
    </source>
</evidence>
<dbReference type="CDD" id="cd12108">
    <property type="entry name" value="Hr-like"/>
    <property type="match status" value="1"/>
</dbReference>
<dbReference type="Proteomes" id="UP000287866">
    <property type="component" value="Unassembled WGS sequence"/>
</dbReference>
<reference evidence="2" key="1">
    <citation type="submission" date="2020-03" db="EMBL/GenBank/DDBJ databases">
        <title>Phycicoccus flavus sp. nov., a novel endophytic actinobacterium isolated from branch of Kandelia candel.</title>
        <authorList>
            <person name="Tuo L."/>
        </authorList>
    </citation>
    <scope>NUCLEOTIDE SEQUENCE</scope>
    <source>
        <strain evidence="2">CMS6Z-2</strain>
    </source>
</reference>